<dbReference type="EMBL" id="FNAP01000023">
    <property type="protein sequence ID" value="SDF01857.1"/>
    <property type="molecule type" value="Genomic_DNA"/>
</dbReference>
<evidence type="ECO:0000313" key="7">
    <source>
        <dbReference type="Proteomes" id="UP000199412"/>
    </source>
</evidence>
<gene>
    <name evidence="6" type="ORF">SAMN05421720_12313</name>
</gene>
<keyword evidence="4" id="KW-0804">Transcription</keyword>
<dbReference type="SUPFAM" id="SSF53850">
    <property type="entry name" value="Periplasmic binding protein-like II"/>
    <property type="match status" value="1"/>
</dbReference>
<dbReference type="InterPro" id="IPR036388">
    <property type="entry name" value="WH-like_DNA-bd_sf"/>
</dbReference>
<dbReference type="Proteomes" id="UP000199412">
    <property type="component" value="Unassembled WGS sequence"/>
</dbReference>
<feature type="domain" description="HTH lysR-type" evidence="5">
    <location>
        <begin position="1"/>
        <end position="59"/>
    </location>
</feature>
<keyword evidence="7" id="KW-1185">Reference proteome</keyword>
<dbReference type="InterPro" id="IPR036390">
    <property type="entry name" value="WH_DNA-bd_sf"/>
</dbReference>
<evidence type="ECO:0000313" key="6">
    <source>
        <dbReference type="EMBL" id="SDF01857.1"/>
    </source>
</evidence>
<keyword evidence="3 6" id="KW-0238">DNA-binding</keyword>
<protein>
    <submittedName>
        <fullName evidence="6">DNA-binding transcriptional regulator, LysR family</fullName>
    </submittedName>
</protein>
<evidence type="ECO:0000256" key="1">
    <source>
        <dbReference type="ARBA" id="ARBA00009437"/>
    </source>
</evidence>
<dbReference type="Pfam" id="PF03466">
    <property type="entry name" value="LysR_substrate"/>
    <property type="match status" value="1"/>
</dbReference>
<dbReference type="Gene3D" id="3.40.190.290">
    <property type="match status" value="1"/>
</dbReference>
<comment type="similarity">
    <text evidence="1">Belongs to the LysR transcriptional regulatory family.</text>
</comment>
<dbReference type="Pfam" id="PF00126">
    <property type="entry name" value="HTH_1"/>
    <property type="match status" value="1"/>
</dbReference>
<keyword evidence="2" id="KW-0805">Transcription regulation</keyword>
<name>A0A1G7HN15_9PROT</name>
<dbReference type="PANTHER" id="PTHR30419">
    <property type="entry name" value="HTH-TYPE TRANSCRIPTIONAL REGULATOR YBHD"/>
    <property type="match status" value="1"/>
</dbReference>
<dbReference type="PANTHER" id="PTHR30419:SF2">
    <property type="entry name" value="LYSR FAMILY TRANSCRIPTIONAL REGULATOR"/>
    <property type="match status" value="1"/>
</dbReference>
<evidence type="ECO:0000256" key="4">
    <source>
        <dbReference type="ARBA" id="ARBA00023163"/>
    </source>
</evidence>
<organism evidence="6 7">
    <name type="scientific">Rhodospira trueperi</name>
    <dbReference type="NCBI Taxonomy" id="69960"/>
    <lineage>
        <taxon>Bacteria</taxon>
        <taxon>Pseudomonadati</taxon>
        <taxon>Pseudomonadota</taxon>
        <taxon>Alphaproteobacteria</taxon>
        <taxon>Rhodospirillales</taxon>
        <taxon>Rhodospirillaceae</taxon>
        <taxon>Rhodospira</taxon>
    </lineage>
</organism>
<proteinExistence type="inferred from homology"/>
<dbReference type="InterPro" id="IPR050950">
    <property type="entry name" value="HTH-type_LysR_regulators"/>
</dbReference>
<evidence type="ECO:0000256" key="2">
    <source>
        <dbReference type="ARBA" id="ARBA00023015"/>
    </source>
</evidence>
<evidence type="ECO:0000256" key="3">
    <source>
        <dbReference type="ARBA" id="ARBA00023125"/>
    </source>
</evidence>
<reference evidence="6 7" key="1">
    <citation type="submission" date="2016-10" db="EMBL/GenBank/DDBJ databases">
        <authorList>
            <person name="de Groot N.N."/>
        </authorList>
    </citation>
    <scope>NUCLEOTIDE SEQUENCE [LARGE SCALE GENOMIC DNA]</scope>
    <source>
        <strain evidence="6 7">ATCC 700224</strain>
    </source>
</reference>
<dbReference type="SUPFAM" id="SSF46785">
    <property type="entry name" value="Winged helix' DNA-binding domain"/>
    <property type="match status" value="1"/>
</dbReference>
<dbReference type="InterPro" id="IPR000847">
    <property type="entry name" value="LysR_HTH_N"/>
</dbReference>
<dbReference type="RefSeq" id="WP_092788025.1">
    <property type="nucleotide sequence ID" value="NZ_FNAP01000023.1"/>
</dbReference>
<dbReference type="InterPro" id="IPR005119">
    <property type="entry name" value="LysR_subst-bd"/>
</dbReference>
<dbReference type="GO" id="GO:0003700">
    <property type="term" value="F:DNA-binding transcription factor activity"/>
    <property type="evidence" value="ECO:0007669"/>
    <property type="project" value="InterPro"/>
</dbReference>
<dbReference type="PROSITE" id="PS50931">
    <property type="entry name" value="HTH_LYSR"/>
    <property type="match status" value="1"/>
</dbReference>
<evidence type="ECO:0000259" key="5">
    <source>
        <dbReference type="PROSITE" id="PS50931"/>
    </source>
</evidence>
<dbReference type="Gene3D" id="1.10.10.10">
    <property type="entry name" value="Winged helix-like DNA-binding domain superfamily/Winged helix DNA-binding domain"/>
    <property type="match status" value="1"/>
</dbReference>
<accession>A0A1G7HN15</accession>
<dbReference type="STRING" id="69960.SAMN05421720_12313"/>
<dbReference type="OrthoDB" id="5297263at2"/>
<dbReference type="GO" id="GO:0003677">
    <property type="term" value="F:DNA binding"/>
    <property type="evidence" value="ECO:0007669"/>
    <property type="project" value="UniProtKB-KW"/>
</dbReference>
<dbReference type="GO" id="GO:0005829">
    <property type="term" value="C:cytosol"/>
    <property type="evidence" value="ECO:0007669"/>
    <property type="project" value="TreeGrafter"/>
</dbReference>
<sequence>MKHLYTFELIEAVARTGSMRRAAEDMNLTGSALNRRIRRFEEEFGAEIFERLPSGVRLNSAGEMVLYHYRTTQSDLARVRGQVADLAGERRGHVSIACSQAVTPFFLPEQIAHYRKRHPGVTFAVKVGDRTQAEHQLLSFSADLALVFEPAYLVEFEVIQSLPQRVYAILAANDPLAAKAELRLSEVLDRPCVIPSAQYGVRHLLEMAVRKRRRHLEPIVESDSFDLIRHYALHERAIGFQIPIGLRTSEDEALVFRPLAERDVPPGTLFLGQKQGRTLPVASARFGMQVAETMANLWV</sequence>
<dbReference type="AlphaFoldDB" id="A0A1G7HN15"/>